<dbReference type="PANTHER" id="PTHR38848:SF3">
    <property type="entry name" value="G-PROTEIN COUPLED RECEPTORS FAMILY 3 PROFILE DOMAIN-CONTAINING PROTEIN"/>
    <property type="match status" value="1"/>
</dbReference>
<gene>
    <name evidence="2" type="ORF">DFL_006517</name>
</gene>
<feature type="transmembrane region" description="Helical" evidence="1">
    <location>
        <begin position="122"/>
        <end position="140"/>
    </location>
</feature>
<keyword evidence="1" id="KW-1133">Transmembrane helix</keyword>
<accession>A0A437A0R6</accession>
<keyword evidence="3" id="KW-1185">Reference proteome</keyword>
<protein>
    <submittedName>
        <fullName evidence="2">Uncharacterized protein</fullName>
    </submittedName>
</protein>
<dbReference type="VEuPathDB" id="FungiDB:DFL_006517"/>
<evidence type="ECO:0000313" key="2">
    <source>
        <dbReference type="EMBL" id="RVD84794.1"/>
    </source>
</evidence>
<dbReference type="GeneID" id="93588828"/>
<evidence type="ECO:0000313" key="3">
    <source>
        <dbReference type="Proteomes" id="UP000283090"/>
    </source>
</evidence>
<proteinExistence type="predicted"/>
<dbReference type="AlphaFoldDB" id="A0A437A0R6"/>
<feature type="transmembrane region" description="Helical" evidence="1">
    <location>
        <begin position="189"/>
        <end position="211"/>
    </location>
</feature>
<name>A0A437A0R6_ARTFL</name>
<evidence type="ECO:0000256" key="1">
    <source>
        <dbReference type="SAM" id="Phobius"/>
    </source>
</evidence>
<dbReference type="PANTHER" id="PTHR38848">
    <property type="entry name" value="G-PROTEIN COUPLED RECEPTORS FAMILY 3 PROFILE DOMAIN-CONTAINING PROTEIN"/>
    <property type="match status" value="1"/>
</dbReference>
<feature type="transmembrane region" description="Helical" evidence="1">
    <location>
        <begin position="21"/>
        <end position="44"/>
    </location>
</feature>
<feature type="transmembrane region" description="Helical" evidence="1">
    <location>
        <begin position="223"/>
        <end position="245"/>
    </location>
</feature>
<comment type="caution">
    <text evidence="2">The sequence shown here is derived from an EMBL/GenBank/DDBJ whole genome shotgun (WGS) entry which is preliminary data.</text>
</comment>
<dbReference type="EMBL" id="SAEB01000007">
    <property type="protein sequence ID" value="RVD84794.1"/>
    <property type="molecule type" value="Genomic_DNA"/>
</dbReference>
<keyword evidence="1" id="KW-0812">Transmembrane</keyword>
<feature type="transmembrane region" description="Helical" evidence="1">
    <location>
        <begin position="84"/>
        <end position="101"/>
    </location>
</feature>
<reference evidence="2 3" key="1">
    <citation type="submission" date="2019-01" db="EMBL/GenBank/DDBJ databases">
        <title>Intercellular communication is required for trap formation in the nematode-trapping fungus Duddingtonia flagrans.</title>
        <authorList>
            <person name="Youssar L."/>
            <person name="Wernet V."/>
            <person name="Hensel N."/>
            <person name="Hildebrandt H.-G."/>
            <person name="Fischer R."/>
        </authorList>
    </citation>
    <scope>NUCLEOTIDE SEQUENCE [LARGE SCALE GENOMIC DNA]</scope>
    <source>
        <strain evidence="2 3">CBS H-5679</strain>
    </source>
</reference>
<keyword evidence="1" id="KW-0472">Membrane</keyword>
<feature type="transmembrane region" description="Helical" evidence="1">
    <location>
        <begin position="56"/>
        <end position="78"/>
    </location>
</feature>
<feature type="transmembrane region" description="Helical" evidence="1">
    <location>
        <begin position="152"/>
        <end position="177"/>
    </location>
</feature>
<dbReference type="RefSeq" id="XP_067490338.1">
    <property type="nucleotide sequence ID" value="XM_067635960.1"/>
</dbReference>
<dbReference type="Proteomes" id="UP000283090">
    <property type="component" value="Unassembled WGS sequence"/>
</dbReference>
<organism evidence="2 3">
    <name type="scientific">Arthrobotrys flagrans</name>
    <name type="common">Nematode-trapping fungus</name>
    <name type="synonym">Trichothecium flagrans</name>
    <dbReference type="NCBI Taxonomy" id="97331"/>
    <lineage>
        <taxon>Eukaryota</taxon>
        <taxon>Fungi</taxon>
        <taxon>Dikarya</taxon>
        <taxon>Ascomycota</taxon>
        <taxon>Pezizomycotina</taxon>
        <taxon>Orbiliomycetes</taxon>
        <taxon>Orbiliales</taxon>
        <taxon>Orbiliaceae</taxon>
        <taxon>Arthrobotrys</taxon>
    </lineage>
</organism>
<dbReference type="OrthoDB" id="3210850at2759"/>
<sequence>MSSDTITHVVTGAAYPPAGRLITAVLIMITISVLAFCLTQRIMIITSWRKLTPVRWYILFVYTDSFLFIFSAGVISLGFGVNRSTAHCSAAIIMCIVFYETTKVVRKAQGNLEELDTSFGMLVPYVAIGFLTFAFRFSYFENGVCQIGVKKVALLPLITFDVVVNVYLTALFLIPVAKISRGRAQQSHHALRIMAIKTFCGSCATLISSVANLTTLMLLKGEPGWICLLLCNADTLFSAVVLHAITNKDHQGSSETTRGTNDYASQNDTTIISNAADRNLEIIYC</sequence>